<keyword evidence="7 13" id="KW-0418">Kinase</keyword>
<dbReference type="InterPro" id="IPR001697">
    <property type="entry name" value="Pyr_Knase"/>
</dbReference>
<keyword evidence="6" id="KW-0547">Nucleotide-binding</keyword>
<dbReference type="Pfam" id="PF00224">
    <property type="entry name" value="PK"/>
    <property type="match status" value="1"/>
</dbReference>
<dbReference type="InterPro" id="IPR015806">
    <property type="entry name" value="Pyrv_Knase_insert_dom_sf"/>
</dbReference>
<feature type="domain" description="Pyruvate kinase C-terminal" evidence="15">
    <location>
        <begin position="348"/>
        <end position="458"/>
    </location>
</feature>
<dbReference type="EMBL" id="JAGQLN010000007">
    <property type="protein sequence ID" value="MCA9376760.1"/>
    <property type="molecule type" value="Genomic_DNA"/>
</dbReference>
<dbReference type="PANTHER" id="PTHR11817">
    <property type="entry name" value="PYRUVATE KINASE"/>
    <property type="match status" value="1"/>
</dbReference>
<dbReference type="GO" id="GO:0030955">
    <property type="term" value="F:potassium ion binding"/>
    <property type="evidence" value="ECO:0007669"/>
    <property type="project" value="UniProtKB-UniRule"/>
</dbReference>
<dbReference type="GO" id="GO:0004743">
    <property type="term" value="F:pyruvate kinase activity"/>
    <property type="evidence" value="ECO:0007669"/>
    <property type="project" value="UniProtKB-UniRule"/>
</dbReference>
<name>A0A955KY11_9BACT</name>
<dbReference type="Gene3D" id="3.20.20.60">
    <property type="entry name" value="Phosphoenolpyruvate-binding domains"/>
    <property type="match status" value="1"/>
</dbReference>
<dbReference type="InterPro" id="IPR015813">
    <property type="entry name" value="Pyrv/PenolPyrv_kinase-like_dom"/>
</dbReference>
<evidence type="ECO:0000256" key="10">
    <source>
        <dbReference type="ARBA" id="ARBA00023152"/>
    </source>
</evidence>
<dbReference type="Proteomes" id="UP000741282">
    <property type="component" value="Unassembled WGS sequence"/>
</dbReference>
<dbReference type="SUPFAM" id="SSF52935">
    <property type="entry name" value="PK C-terminal domain-like"/>
    <property type="match status" value="1"/>
</dbReference>
<dbReference type="AlphaFoldDB" id="A0A955KY11"/>
<evidence type="ECO:0000256" key="8">
    <source>
        <dbReference type="ARBA" id="ARBA00022840"/>
    </source>
</evidence>
<dbReference type="InterPro" id="IPR015793">
    <property type="entry name" value="Pyrv_Knase_brl"/>
</dbReference>
<evidence type="ECO:0000256" key="3">
    <source>
        <dbReference type="ARBA" id="ARBA00012142"/>
    </source>
</evidence>
<dbReference type="NCBIfam" id="NF004491">
    <property type="entry name" value="PRK05826.1"/>
    <property type="match status" value="1"/>
</dbReference>
<evidence type="ECO:0000256" key="7">
    <source>
        <dbReference type="ARBA" id="ARBA00022777"/>
    </source>
</evidence>
<dbReference type="GO" id="GO:0005524">
    <property type="term" value="F:ATP binding"/>
    <property type="evidence" value="ECO:0007669"/>
    <property type="project" value="UniProtKB-KW"/>
</dbReference>
<dbReference type="GO" id="GO:0000287">
    <property type="term" value="F:magnesium ion binding"/>
    <property type="evidence" value="ECO:0007669"/>
    <property type="project" value="UniProtKB-UniRule"/>
</dbReference>
<keyword evidence="4 13" id="KW-0808">Transferase</keyword>
<evidence type="ECO:0000259" key="14">
    <source>
        <dbReference type="Pfam" id="PF00224"/>
    </source>
</evidence>
<keyword evidence="11 16" id="KW-0670">Pyruvate</keyword>
<evidence type="ECO:0000256" key="9">
    <source>
        <dbReference type="ARBA" id="ARBA00022842"/>
    </source>
</evidence>
<evidence type="ECO:0000256" key="4">
    <source>
        <dbReference type="ARBA" id="ARBA00022679"/>
    </source>
</evidence>
<evidence type="ECO:0000256" key="6">
    <source>
        <dbReference type="ARBA" id="ARBA00022741"/>
    </source>
</evidence>
<dbReference type="NCBIfam" id="TIGR01064">
    <property type="entry name" value="pyruv_kin"/>
    <property type="match status" value="1"/>
</dbReference>
<evidence type="ECO:0000256" key="2">
    <source>
        <dbReference type="ARBA" id="ARBA00008663"/>
    </source>
</evidence>
<dbReference type="InterPro" id="IPR040442">
    <property type="entry name" value="Pyrv_kinase-like_dom_sf"/>
</dbReference>
<evidence type="ECO:0000313" key="16">
    <source>
        <dbReference type="EMBL" id="MCA9376760.1"/>
    </source>
</evidence>
<keyword evidence="9 13" id="KW-0460">Magnesium</keyword>
<comment type="pathway">
    <text evidence="1 13">Carbohydrate degradation; glycolysis; pyruvate from D-glyceraldehyde 3-phosphate: step 5/5.</text>
</comment>
<reference evidence="16" key="2">
    <citation type="journal article" date="2021" name="Microbiome">
        <title>Successional dynamics and alternative stable states in a saline activated sludge microbial community over 9 years.</title>
        <authorList>
            <person name="Wang Y."/>
            <person name="Ye J."/>
            <person name="Ju F."/>
            <person name="Liu L."/>
            <person name="Boyd J.A."/>
            <person name="Deng Y."/>
            <person name="Parks D.H."/>
            <person name="Jiang X."/>
            <person name="Yin X."/>
            <person name="Woodcroft B.J."/>
            <person name="Tyson G.W."/>
            <person name="Hugenholtz P."/>
            <person name="Polz M.F."/>
            <person name="Zhang T."/>
        </authorList>
    </citation>
    <scope>NUCLEOTIDE SEQUENCE</scope>
    <source>
        <strain evidence="16">HKST-UBA17</strain>
    </source>
</reference>
<dbReference type="InterPro" id="IPR011037">
    <property type="entry name" value="Pyrv_Knase-like_insert_dom_sf"/>
</dbReference>
<comment type="caution">
    <text evidence="16">The sequence shown here is derived from an EMBL/GenBank/DDBJ whole genome shotgun (WGS) entry which is preliminary data.</text>
</comment>
<evidence type="ECO:0000256" key="11">
    <source>
        <dbReference type="ARBA" id="ARBA00023317"/>
    </source>
</evidence>
<dbReference type="SUPFAM" id="SSF50800">
    <property type="entry name" value="PK beta-barrel domain-like"/>
    <property type="match status" value="1"/>
</dbReference>
<evidence type="ECO:0000313" key="17">
    <source>
        <dbReference type="Proteomes" id="UP000741282"/>
    </source>
</evidence>
<proteinExistence type="inferred from homology"/>
<feature type="domain" description="Pyruvate kinase barrel" evidence="14">
    <location>
        <begin position="7"/>
        <end position="318"/>
    </location>
</feature>
<dbReference type="FunFam" id="2.40.33.10:FF:000001">
    <property type="entry name" value="Pyruvate kinase"/>
    <property type="match status" value="1"/>
</dbReference>
<evidence type="ECO:0000256" key="5">
    <source>
        <dbReference type="ARBA" id="ARBA00022723"/>
    </source>
</evidence>
<comment type="similarity">
    <text evidence="2 13">Belongs to the pyruvate kinase family.</text>
</comment>
<keyword evidence="10 13" id="KW-0324">Glycolysis</keyword>
<evidence type="ECO:0000256" key="1">
    <source>
        <dbReference type="ARBA" id="ARBA00004997"/>
    </source>
</evidence>
<dbReference type="GO" id="GO:0016301">
    <property type="term" value="F:kinase activity"/>
    <property type="evidence" value="ECO:0007669"/>
    <property type="project" value="UniProtKB-KW"/>
</dbReference>
<dbReference type="Gene3D" id="2.40.33.10">
    <property type="entry name" value="PK beta-barrel domain-like"/>
    <property type="match status" value="1"/>
</dbReference>
<evidence type="ECO:0000256" key="13">
    <source>
        <dbReference type="RuleBase" id="RU000504"/>
    </source>
</evidence>
<comment type="catalytic activity">
    <reaction evidence="13">
        <text>pyruvate + ATP = phosphoenolpyruvate + ADP + H(+)</text>
        <dbReference type="Rhea" id="RHEA:18157"/>
        <dbReference type="ChEBI" id="CHEBI:15361"/>
        <dbReference type="ChEBI" id="CHEBI:15378"/>
        <dbReference type="ChEBI" id="CHEBI:30616"/>
        <dbReference type="ChEBI" id="CHEBI:58702"/>
        <dbReference type="ChEBI" id="CHEBI:456216"/>
        <dbReference type="EC" id="2.7.1.40"/>
    </reaction>
</comment>
<sequence>MTKHPLTKIIATIGPASWDDEVLLDMIREGLVVARINASFADFEELDRVSTQLRRLSPRTAIMLDTKGHKIRVTGFEKEITLETGQQISLIPSESRTRKDYIKITYQSLHKDIVRGTKILIDDGNIVLIARDIDGDKVVCEILAGGILKTRKTVNVPGVHLNFPKLSQKDQDDIRFAVENKFDLISASFIRNTEDVQLVREIMKDSDAKLIAKIEDVEGVENFDSILEVVDAIMVARGDLGVELPPEKIPILQKQFIYKCRMKGKPVIVATQMLESMRENLRPTRAEVSDVANAIMDGTDAIMLSAESSTGKHPVESVKMMATIATEVEQYMSPQVVTGQTAASVETDTLCRHVDQLSNELKIAGVIVISQTGKTISSLTRHRLNIPIWSISSNPILIRQQQLYRGVTGYYIQDFKKNRDDLIQQAIDIVFGNGHLELTDKVIVISGSTVGRKKTNTILEIVSVSDILDL</sequence>
<dbReference type="InterPro" id="IPR015795">
    <property type="entry name" value="Pyrv_Knase_C"/>
</dbReference>
<protein>
    <recommendedName>
        <fullName evidence="3 12">Pyruvate kinase</fullName>
        <ecNumber evidence="3 12">2.7.1.40</ecNumber>
    </recommendedName>
</protein>
<dbReference type="EC" id="2.7.1.40" evidence="3 12"/>
<keyword evidence="5" id="KW-0479">Metal-binding</keyword>
<dbReference type="Pfam" id="PF02887">
    <property type="entry name" value="PK_C"/>
    <property type="match status" value="1"/>
</dbReference>
<dbReference type="Gene3D" id="3.40.1380.20">
    <property type="entry name" value="Pyruvate kinase, C-terminal domain"/>
    <property type="match status" value="1"/>
</dbReference>
<dbReference type="InterPro" id="IPR036918">
    <property type="entry name" value="Pyrv_Knase_C_sf"/>
</dbReference>
<accession>A0A955KY11</accession>
<dbReference type="SUPFAM" id="SSF51621">
    <property type="entry name" value="Phosphoenolpyruvate/pyruvate domain"/>
    <property type="match status" value="1"/>
</dbReference>
<keyword evidence="8" id="KW-0067">ATP-binding</keyword>
<dbReference type="PRINTS" id="PR01050">
    <property type="entry name" value="PYRUVTKNASE"/>
</dbReference>
<gene>
    <name evidence="16" type="primary">pyk</name>
    <name evidence="16" type="ORF">KC685_02465</name>
</gene>
<evidence type="ECO:0000259" key="15">
    <source>
        <dbReference type="Pfam" id="PF02887"/>
    </source>
</evidence>
<organism evidence="16 17">
    <name type="scientific">Candidatus Dojkabacteria bacterium</name>
    <dbReference type="NCBI Taxonomy" id="2099670"/>
    <lineage>
        <taxon>Bacteria</taxon>
        <taxon>Candidatus Dojkabacteria</taxon>
    </lineage>
</organism>
<reference evidence="16" key="1">
    <citation type="submission" date="2020-04" db="EMBL/GenBank/DDBJ databases">
        <authorList>
            <person name="Zhang T."/>
        </authorList>
    </citation>
    <scope>NUCLEOTIDE SEQUENCE</scope>
    <source>
        <strain evidence="16">HKST-UBA17</strain>
    </source>
</reference>
<evidence type="ECO:0000256" key="12">
    <source>
        <dbReference type="NCBIfam" id="TIGR01064"/>
    </source>
</evidence>